<dbReference type="GO" id="GO:0032259">
    <property type="term" value="P:methylation"/>
    <property type="evidence" value="ECO:0007669"/>
    <property type="project" value="UniProtKB-KW"/>
</dbReference>
<evidence type="ECO:0000313" key="1">
    <source>
        <dbReference type="EMBL" id="OUZ39911.1"/>
    </source>
</evidence>
<accession>A0ABX3ZK02</accession>
<protein>
    <submittedName>
        <fullName evidence="1">23S rRNA methyltransferase</fullName>
    </submittedName>
</protein>
<dbReference type="Proteomes" id="UP000196594">
    <property type="component" value="Unassembled WGS sequence"/>
</dbReference>
<reference evidence="1 2" key="1">
    <citation type="journal article" date="2017" name="Int. J. Syst. Evol. Microbiol.">
        <title>Solibacillus kalamii sp. nov., isolated from a high-efficiency particulate arrestance filter system used in the International Space Station.</title>
        <authorList>
            <person name="Checinska Sielaff A."/>
            <person name="Kumar R.M."/>
            <person name="Pal D."/>
            <person name="Mayilraj S."/>
            <person name="Venkateswaran K."/>
        </authorList>
    </citation>
    <scope>NUCLEOTIDE SEQUENCE [LARGE SCALE GENOMIC DNA]</scope>
    <source>
        <strain evidence="1 2">ISSFR-015</strain>
    </source>
</reference>
<keyword evidence="1" id="KW-0808">Transferase</keyword>
<keyword evidence="1" id="KW-0489">Methyltransferase</keyword>
<comment type="caution">
    <text evidence="1">The sequence shown here is derived from an EMBL/GenBank/DDBJ whole genome shotgun (WGS) entry which is preliminary data.</text>
</comment>
<evidence type="ECO:0000313" key="2">
    <source>
        <dbReference type="Proteomes" id="UP000196594"/>
    </source>
</evidence>
<sequence length="163" mass="18448">MRRFSLVLLTTILLAGCGDTVADMKEAAAGINTKANEAASAISIDVHFIRATEIEFDNQTFTINDLFKTILRDVQWDYDDISETPQLKITGTWQDNGLFAAHSFSASQKEFLKENGQVEVILSFKNDKMVESKTKVSMHMNGQTLVKEEGQEILHHFYKTYIH</sequence>
<dbReference type="GO" id="GO:0008168">
    <property type="term" value="F:methyltransferase activity"/>
    <property type="evidence" value="ECO:0007669"/>
    <property type="project" value="UniProtKB-KW"/>
</dbReference>
<keyword evidence="2" id="KW-1185">Reference proteome</keyword>
<dbReference type="EMBL" id="NHNT01000002">
    <property type="protein sequence ID" value="OUZ39911.1"/>
    <property type="molecule type" value="Genomic_DNA"/>
</dbReference>
<organism evidence="1 2">
    <name type="scientific">Solibacillus kalamii</name>
    <dbReference type="NCBI Taxonomy" id="1748298"/>
    <lineage>
        <taxon>Bacteria</taxon>
        <taxon>Bacillati</taxon>
        <taxon>Bacillota</taxon>
        <taxon>Bacilli</taxon>
        <taxon>Bacillales</taxon>
        <taxon>Caryophanaceae</taxon>
        <taxon>Solibacillus</taxon>
    </lineage>
</organism>
<name>A0ABX3ZK02_9BACL</name>
<proteinExistence type="predicted"/>
<gene>
    <name evidence="1" type="ORF">CBM15_05220</name>
</gene>
<dbReference type="PROSITE" id="PS51257">
    <property type="entry name" value="PROKAR_LIPOPROTEIN"/>
    <property type="match status" value="1"/>
</dbReference>
<dbReference type="RefSeq" id="WP_087616032.1">
    <property type="nucleotide sequence ID" value="NZ_JAFBEY010000001.1"/>
</dbReference>